<organism evidence="5 6">
    <name type="scientific">Propylenella binzhouense</name>
    <dbReference type="NCBI Taxonomy" id="2555902"/>
    <lineage>
        <taxon>Bacteria</taxon>
        <taxon>Pseudomonadati</taxon>
        <taxon>Pseudomonadota</taxon>
        <taxon>Alphaproteobacteria</taxon>
        <taxon>Hyphomicrobiales</taxon>
        <taxon>Propylenellaceae</taxon>
        <taxon>Propylenella</taxon>
    </lineage>
</organism>
<dbReference type="NCBIfam" id="TIGR01509">
    <property type="entry name" value="HAD-SF-IA-v3"/>
    <property type="match status" value="1"/>
</dbReference>
<dbReference type="InterPro" id="IPR003337">
    <property type="entry name" value="Trehalose_PPase"/>
</dbReference>
<dbReference type="NCBIfam" id="TIGR02009">
    <property type="entry name" value="PGMB-YQAB-SF"/>
    <property type="match status" value="1"/>
</dbReference>
<evidence type="ECO:0000259" key="3">
    <source>
        <dbReference type="Pfam" id="PF03633"/>
    </source>
</evidence>
<dbReference type="Gene3D" id="2.60.420.10">
    <property type="entry name" value="Maltose phosphorylase, domain 3"/>
    <property type="match status" value="1"/>
</dbReference>
<dbReference type="InterPro" id="IPR006439">
    <property type="entry name" value="HAD-SF_hydro_IA"/>
</dbReference>
<dbReference type="EC" id="3.1.3.12" evidence="5"/>
<dbReference type="InterPro" id="IPR005194">
    <property type="entry name" value="Glyco_hydro_65_C"/>
</dbReference>
<dbReference type="Gene3D" id="1.10.150.240">
    <property type="entry name" value="Putative phosphatase, domain 2"/>
    <property type="match status" value="1"/>
</dbReference>
<protein>
    <submittedName>
        <fullName evidence="5">Trehalose-phosphatase</fullName>
        <ecNumber evidence="5">3.1.3.12</ecNumber>
    </submittedName>
</protein>
<dbReference type="GO" id="GO:0016757">
    <property type="term" value="F:glycosyltransferase activity"/>
    <property type="evidence" value="ECO:0007669"/>
    <property type="project" value="UniProtKB-ARBA"/>
</dbReference>
<dbReference type="Gene3D" id="2.70.98.40">
    <property type="entry name" value="Glycoside hydrolase, family 65, N-terminal domain"/>
    <property type="match status" value="1"/>
</dbReference>
<dbReference type="GO" id="GO:0004553">
    <property type="term" value="F:hydrolase activity, hydrolyzing O-glycosyl compounds"/>
    <property type="evidence" value="ECO:0007669"/>
    <property type="project" value="TreeGrafter"/>
</dbReference>
<dbReference type="SFLD" id="SFLDS00003">
    <property type="entry name" value="Haloacid_Dehalogenase"/>
    <property type="match status" value="1"/>
</dbReference>
<dbReference type="InterPro" id="IPR023214">
    <property type="entry name" value="HAD_sf"/>
</dbReference>
<dbReference type="InterPro" id="IPR011013">
    <property type="entry name" value="Gal_mutarotase_sf_dom"/>
</dbReference>
<dbReference type="NCBIfam" id="TIGR01484">
    <property type="entry name" value="HAD-SF-IIB"/>
    <property type="match status" value="1"/>
</dbReference>
<dbReference type="Gene3D" id="3.40.50.1000">
    <property type="entry name" value="HAD superfamily/HAD-like"/>
    <property type="match status" value="2"/>
</dbReference>
<sequence>MTHAQLTARDKSALNAVIFDLDGVVTRTAGLHAAAWKQLFDDYLGRRAAQQGEPFRPFDAEGDYQRFVDGKPRYEGVRSFLESRGIALPYGDPADPSEAETVCGLGNRKNAIFQELLAQGGVEVFESSVAFIRHLQARGVRVALVSSSKNTTAVLESAGLSDLFEVRVDGVEAARLGLRGKPHPETFLEAAQRLGVDPARAAVVEDAIAGVAAGRAGGFGLVIGVARAGDGAVLRANGADIVVGDLAELCDDAKLRPGAAALPNALARAAEIRARLAGRRPAVFLDYDGTLTPIVARPDLAVLSDAMRAVVQALAERCTVAIVSGRDRAEVERLVGLDGLVYAGSHGFDIAGPGGLRKEHERAAEFLPALDRAEERLRRELAGAAGALVERKKFAIAVHYRLVADDEVPRVDAAVATVAAETPELRRTTGKKVFELRPRLDWDKGKAVLWLLAALGLDHEDVLPLYLGDDDTDEDAFAALANRGIGILIAEAPQPTVAHYVLSDTEEAARFLGELAAMLDGATTDWTLRYDGFEPDREGLREALCTLGNGYFATRGAAEEAEADDIHYPGTYLAGGYNRIETEIAGRVIENEDLVNLPNWLPLTFRPEGGDWLNLLAAEILSYRQELDLKQGVLRRAMRVRDRQGRETTLVGRRVVHMGAPHLAAIEWTLTPENWSGRIEVLSALDGRVINAGVPRYRQLNGKHLVPLEAREIGGDGILLIVETSQSHIRIAQAARTNVFAGGGPVEAERQIRQEEGYIAHALSFAVAEGQSVAVEKVVALHTSRDRAMSEPGIAAEQTLHAAGRFGALLAGHVLAWSHLWRRCDLVLEGHPRTQMILRLHVFHLLQTVSFNTVELDAGVPARGLHGEAYRGHIFWDELFIFPFLNLRIPELTRALLRYRHRRLPAARQLARAAGYRGAMYPWQSGSDGREETQILHLNPKSGRWLPDNTHLQRHVNAAIAYNVWRYYEATEDREFLAFYGAEMLFEIARFWASIAAFNPERGRYEIRGVMGPDEFHDRYPWAEAPGLDNNAYTNVMAAWVLLRALDARTLLDPERRAELDETLALGPQEIARWEEISRTMFVPFHDGVMSQFEGYERLEEFDWAGYREKYGDIHRLDRILEAEGDTVNRYKASKQADALMLFYLFSSEELGSLFARLGFPFDPDLIPRTVEYYLQRTSNGSTLSGIVHSWVLARSDRARSWALLKQALESDIADVQGGTTPEGIHLGAMAGTVDLVQRGQTGLEIRGDVLRLNPCLPQELKGLRFRIRYRQYWLQIDIGCERMIVSALDGWAGPGRITVRDETYPFGAGARLDIPCHLEDGGWRPQRGPASLAGESQVEV</sequence>
<evidence type="ECO:0000256" key="1">
    <source>
        <dbReference type="ARBA" id="ARBA00006171"/>
    </source>
</evidence>
<dbReference type="SUPFAM" id="SSF48208">
    <property type="entry name" value="Six-hairpin glycosidases"/>
    <property type="match status" value="1"/>
</dbReference>
<comment type="caution">
    <text evidence="5">The sequence shown here is derived from an EMBL/GenBank/DDBJ whole genome shotgun (WGS) entry which is preliminary data.</text>
</comment>
<accession>A0A964WRU2</accession>
<dbReference type="Pfam" id="PF03632">
    <property type="entry name" value="Glyco_hydro_65m"/>
    <property type="match status" value="1"/>
</dbReference>
<dbReference type="InterPro" id="IPR010976">
    <property type="entry name" value="B-phosphoglucomutase_hydrolase"/>
</dbReference>
<dbReference type="Gene3D" id="1.50.10.10">
    <property type="match status" value="1"/>
</dbReference>
<dbReference type="FunFam" id="1.50.10.10:FF:000053">
    <property type="entry name" value="Putative glycosyl hydrolase"/>
    <property type="match status" value="1"/>
</dbReference>
<dbReference type="PANTHER" id="PTHR11051">
    <property type="entry name" value="GLYCOSYL HYDROLASE-RELATED"/>
    <property type="match status" value="1"/>
</dbReference>
<feature type="domain" description="Glycoside hydrolase family 65 N-terminal" evidence="4">
    <location>
        <begin position="530"/>
        <end position="785"/>
    </location>
</feature>
<evidence type="ECO:0000259" key="4">
    <source>
        <dbReference type="Pfam" id="PF03636"/>
    </source>
</evidence>
<evidence type="ECO:0000313" key="5">
    <source>
        <dbReference type="EMBL" id="MYZ46278.1"/>
    </source>
</evidence>
<dbReference type="InterPro" id="IPR005195">
    <property type="entry name" value="Glyco_hydro_65_M"/>
</dbReference>
<dbReference type="InterPro" id="IPR008928">
    <property type="entry name" value="6-hairpin_glycosidase_sf"/>
</dbReference>
<dbReference type="Pfam" id="PF03633">
    <property type="entry name" value="Glyco_hydro_65C"/>
    <property type="match status" value="1"/>
</dbReference>
<dbReference type="InterPro" id="IPR012341">
    <property type="entry name" value="6hp_glycosidase-like_sf"/>
</dbReference>
<dbReference type="EMBL" id="SPKJ01000002">
    <property type="protein sequence ID" value="MYZ46278.1"/>
    <property type="molecule type" value="Genomic_DNA"/>
</dbReference>
<dbReference type="InterPro" id="IPR036412">
    <property type="entry name" value="HAD-like_sf"/>
</dbReference>
<name>A0A964WRU2_9HYPH</name>
<feature type="domain" description="Glycoside hydrolase family 65 C-terminal" evidence="3">
    <location>
        <begin position="1244"/>
        <end position="1305"/>
    </location>
</feature>
<feature type="domain" description="Glycoside hydrolase family 65 central catalytic" evidence="2">
    <location>
        <begin position="839"/>
        <end position="1234"/>
    </location>
</feature>
<dbReference type="GO" id="GO:0030246">
    <property type="term" value="F:carbohydrate binding"/>
    <property type="evidence" value="ECO:0007669"/>
    <property type="project" value="InterPro"/>
</dbReference>
<dbReference type="CDD" id="cd01627">
    <property type="entry name" value="HAD_TPP"/>
    <property type="match status" value="1"/>
</dbReference>
<dbReference type="Gene3D" id="3.30.70.1020">
    <property type="entry name" value="Trehalose-6-phosphate phosphatase related protein, domain 2"/>
    <property type="match status" value="1"/>
</dbReference>
<dbReference type="GO" id="GO:0004805">
    <property type="term" value="F:trehalose-phosphatase activity"/>
    <property type="evidence" value="ECO:0007669"/>
    <property type="project" value="UniProtKB-EC"/>
</dbReference>
<dbReference type="Proteomes" id="UP000773614">
    <property type="component" value="Unassembled WGS sequence"/>
</dbReference>
<evidence type="ECO:0000259" key="2">
    <source>
        <dbReference type="Pfam" id="PF03632"/>
    </source>
</evidence>
<dbReference type="InterPro" id="IPR037018">
    <property type="entry name" value="GH65_N"/>
</dbReference>
<dbReference type="SFLD" id="SFLDG01129">
    <property type="entry name" value="C1.5:_HAD__Beta-PGM__Phosphata"/>
    <property type="match status" value="1"/>
</dbReference>
<dbReference type="OrthoDB" id="414934at2"/>
<evidence type="ECO:0000313" key="6">
    <source>
        <dbReference type="Proteomes" id="UP000773614"/>
    </source>
</evidence>
<dbReference type="SUPFAM" id="SSF56784">
    <property type="entry name" value="HAD-like"/>
    <property type="match status" value="2"/>
</dbReference>
<dbReference type="PANTHER" id="PTHR11051:SF8">
    <property type="entry name" value="PROTEIN-GLUCOSYLGALACTOSYLHYDROXYLYSINE GLUCOSIDASE"/>
    <property type="match status" value="1"/>
</dbReference>
<gene>
    <name evidence="5" type="primary">otsB</name>
    <name evidence="5" type="ORF">E4O86_00875</name>
</gene>
<dbReference type="GO" id="GO:0005992">
    <property type="term" value="P:trehalose biosynthetic process"/>
    <property type="evidence" value="ECO:0007669"/>
    <property type="project" value="InterPro"/>
</dbReference>
<keyword evidence="6" id="KW-1185">Reference proteome</keyword>
<reference evidence="5" key="1">
    <citation type="submission" date="2019-03" db="EMBL/GenBank/DDBJ databases">
        <title>Afifella sp. nov., isolated from activated sludge.</title>
        <authorList>
            <person name="Li Q."/>
            <person name="Liu Y."/>
        </authorList>
    </citation>
    <scope>NUCLEOTIDE SEQUENCE</scope>
    <source>
        <strain evidence="5">L72</strain>
    </source>
</reference>
<dbReference type="NCBIfam" id="TIGR00685">
    <property type="entry name" value="T6PP"/>
    <property type="match status" value="1"/>
</dbReference>
<comment type="similarity">
    <text evidence="1">Belongs to the HAD-like hydrolase superfamily. CbbY/CbbZ/Gph/YieH family.</text>
</comment>
<dbReference type="InterPro" id="IPR006379">
    <property type="entry name" value="HAD-SF_hydro_IIB"/>
</dbReference>
<dbReference type="SUPFAM" id="SSF74650">
    <property type="entry name" value="Galactose mutarotase-like"/>
    <property type="match status" value="1"/>
</dbReference>
<dbReference type="Pfam" id="PF03636">
    <property type="entry name" value="Glyco_hydro_65N"/>
    <property type="match status" value="1"/>
</dbReference>
<dbReference type="Pfam" id="PF00702">
    <property type="entry name" value="Hydrolase"/>
    <property type="match status" value="1"/>
</dbReference>
<dbReference type="InterPro" id="IPR005196">
    <property type="entry name" value="Glyco_hydro_65_N"/>
</dbReference>
<keyword evidence="5" id="KW-0378">Hydrolase</keyword>
<dbReference type="Pfam" id="PF02358">
    <property type="entry name" value="Trehalose_PPase"/>
    <property type="match status" value="1"/>
</dbReference>
<dbReference type="InterPro" id="IPR023198">
    <property type="entry name" value="PGP-like_dom2"/>
</dbReference>
<proteinExistence type="inferred from homology"/>